<dbReference type="EMBL" id="SMAL01000001">
    <property type="protein sequence ID" value="TCT16837.1"/>
    <property type="molecule type" value="Genomic_DNA"/>
</dbReference>
<accession>A0A4R3MNK4</accession>
<gene>
    <name evidence="1" type="ORF">EDC18_101133</name>
</gene>
<sequence length="56" mass="6768">MENKNFDRLLEDYRNASVEDKIDMYCSTTDLSEEQYMVLLRNFPRSEMKKLERALS</sequence>
<keyword evidence="2" id="KW-1185">Reference proteome</keyword>
<reference evidence="1 2" key="1">
    <citation type="submission" date="2019-03" db="EMBL/GenBank/DDBJ databases">
        <title>Genomic Encyclopedia of Type Strains, Phase IV (KMG-IV): sequencing the most valuable type-strain genomes for metagenomic binning, comparative biology and taxonomic classification.</title>
        <authorList>
            <person name="Goeker M."/>
        </authorList>
    </citation>
    <scope>NUCLEOTIDE SEQUENCE [LARGE SCALE GENOMIC DNA]</scope>
    <source>
        <strain evidence="1 2">DSM 24629</strain>
    </source>
</reference>
<dbReference type="Proteomes" id="UP000294902">
    <property type="component" value="Unassembled WGS sequence"/>
</dbReference>
<name>A0A4R3MNK4_9FIRM</name>
<proteinExistence type="predicted"/>
<evidence type="ECO:0000313" key="2">
    <source>
        <dbReference type="Proteomes" id="UP000294902"/>
    </source>
</evidence>
<protein>
    <submittedName>
        <fullName evidence="1">Uncharacterized protein</fullName>
    </submittedName>
</protein>
<organism evidence="1 2">
    <name type="scientific">Natranaerovirga pectinivora</name>
    <dbReference type="NCBI Taxonomy" id="682400"/>
    <lineage>
        <taxon>Bacteria</taxon>
        <taxon>Bacillati</taxon>
        <taxon>Bacillota</taxon>
        <taxon>Clostridia</taxon>
        <taxon>Lachnospirales</taxon>
        <taxon>Natranaerovirgaceae</taxon>
        <taxon>Natranaerovirga</taxon>
    </lineage>
</organism>
<dbReference type="AlphaFoldDB" id="A0A4R3MNK4"/>
<comment type="caution">
    <text evidence="1">The sequence shown here is derived from an EMBL/GenBank/DDBJ whole genome shotgun (WGS) entry which is preliminary data.</text>
</comment>
<dbReference type="RefSeq" id="WP_165878410.1">
    <property type="nucleotide sequence ID" value="NZ_SMAL01000001.1"/>
</dbReference>
<evidence type="ECO:0000313" key="1">
    <source>
        <dbReference type="EMBL" id="TCT16837.1"/>
    </source>
</evidence>